<feature type="non-terminal residue" evidence="2">
    <location>
        <position position="180"/>
    </location>
</feature>
<dbReference type="AlphaFoldDB" id="A0A6J4SND3"/>
<feature type="compositionally biased region" description="Low complexity" evidence="1">
    <location>
        <begin position="28"/>
        <end position="64"/>
    </location>
</feature>
<accession>A0A6J4SND3</accession>
<name>A0A6J4SND3_9ACTN</name>
<evidence type="ECO:0000256" key="1">
    <source>
        <dbReference type="SAM" id="MobiDB-lite"/>
    </source>
</evidence>
<sequence>CRARSSSGTSLRWVLGSRSRVLPGGACRRSTSVTTGAVSSSSSRSRVVRPSARSTSTSRSVTGTCSCSSARTRTRASSCAATTQPEIVREAVERVRPKDWFRRRNSAGLRQGEWFFVPAPGLAVPDELVLRDGPLSRGWGKFHRLELAHRRGGVNVYVNAEHPTGITEQRFRNLQSAARR</sequence>
<gene>
    <name evidence="2" type="ORF">AVDCRST_MAG85-1545</name>
</gene>
<reference evidence="2" key="1">
    <citation type="submission" date="2020-02" db="EMBL/GenBank/DDBJ databases">
        <authorList>
            <person name="Meier V. D."/>
        </authorList>
    </citation>
    <scope>NUCLEOTIDE SEQUENCE</scope>
    <source>
        <strain evidence="2">AVDCRST_MAG85</strain>
    </source>
</reference>
<dbReference type="EMBL" id="CADCVT010000172">
    <property type="protein sequence ID" value="CAA9497279.1"/>
    <property type="molecule type" value="Genomic_DNA"/>
</dbReference>
<feature type="region of interest" description="Disordered" evidence="1">
    <location>
        <begin position="25"/>
        <end position="64"/>
    </location>
</feature>
<organism evidence="2">
    <name type="scientific">uncultured Solirubrobacteraceae bacterium</name>
    <dbReference type="NCBI Taxonomy" id="1162706"/>
    <lineage>
        <taxon>Bacteria</taxon>
        <taxon>Bacillati</taxon>
        <taxon>Actinomycetota</taxon>
        <taxon>Thermoleophilia</taxon>
        <taxon>Solirubrobacterales</taxon>
        <taxon>Solirubrobacteraceae</taxon>
        <taxon>environmental samples</taxon>
    </lineage>
</organism>
<proteinExistence type="predicted"/>
<feature type="non-terminal residue" evidence="2">
    <location>
        <position position="1"/>
    </location>
</feature>
<protein>
    <submittedName>
        <fullName evidence="2">Uncharacterized protein</fullName>
    </submittedName>
</protein>
<evidence type="ECO:0000313" key="2">
    <source>
        <dbReference type="EMBL" id="CAA9497279.1"/>
    </source>
</evidence>